<keyword evidence="7" id="KW-0675">Receptor</keyword>
<dbReference type="Pfam" id="PF02949">
    <property type="entry name" value="7tm_6"/>
    <property type="match status" value="1"/>
</dbReference>
<keyword evidence="2" id="KW-0716">Sensory transduction</keyword>
<keyword evidence="6 9" id="KW-0472">Membrane</keyword>
<dbReference type="GO" id="GO:0016020">
    <property type="term" value="C:membrane"/>
    <property type="evidence" value="ECO:0007669"/>
    <property type="project" value="UniProtKB-SubCell"/>
</dbReference>
<evidence type="ECO:0000256" key="4">
    <source>
        <dbReference type="ARBA" id="ARBA00022725"/>
    </source>
</evidence>
<feature type="transmembrane region" description="Helical" evidence="9">
    <location>
        <begin position="132"/>
        <end position="153"/>
    </location>
</feature>
<proteinExistence type="predicted"/>
<feature type="non-terminal residue" evidence="11">
    <location>
        <position position="1"/>
    </location>
</feature>
<evidence type="ECO:0000256" key="8">
    <source>
        <dbReference type="ARBA" id="ARBA00023224"/>
    </source>
</evidence>
<keyword evidence="10" id="KW-1185">Reference proteome</keyword>
<sequence length="272" mass="31926">LKLFIIYYLSILDIVFLNIRQIKRLFERIQADWNLLQDEHEREIIASYAEYGRLITIFLTSKIFLSIATFIYLHIKHACGLLKIASYRMERVMDMENMQQISPLEREHIMCVRIMRAVNIQQKAMKFEYNVYISYFIVLLILSLNVFGLFQFLPNFLDIIAPLNESRERYLSFSAEYFIDQKQYFYLILTHGLLAVYIGSAGVLATGSSLIGFISHICAMLKIASYRLEHLSDNLSSVSELEKDCIIRKRIINVVDIHRRAIELVFDLQKKS</sequence>
<dbReference type="OrthoDB" id="7552925at2759"/>
<evidence type="ECO:0000256" key="9">
    <source>
        <dbReference type="SAM" id="Phobius"/>
    </source>
</evidence>
<evidence type="ECO:0000256" key="1">
    <source>
        <dbReference type="ARBA" id="ARBA00004141"/>
    </source>
</evidence>
<evidence type="ECO:0000256" key="3">
    <source>
        <dbReference type="ARBA" id="ARBA00022692"/>
    </source>
</evidence>
<dbReference type="Proteomes" id="UP000504615">
    <property type="component" value="Unplaced"/>
</dbReference>
<accession>A0A8N1S5C0</accession>
<dbReference type="RefSeq" id="XP_025074010.1">
    <property type="nucleotide sequence ID" value="XM_025218225.1"/>
</dbReference>
<organism evidence="10 11">
    <name type="scientific">Pogonomyrmex barbatus</name>
    <name type="common">red harvester ant</name>
    <dbReference type="NCBI Taxonomy" id="144034"/>
    <lineage>
        <taxon>Eukaryota</taxon>
        <taxon>Metazoa</taxon>
        <taxon>Ecdysozoa</taxon>
        <taxon>Arthropoda</taxon>
        <taxon>Hexapoda</taxon>
        <taxon>Insecta</taxon>
        <taxon>Pterygota</taxon>
        <taxon>Neoptera</taxon>
        <taxon>Endopterygota</taxon>
        <taxon>Hymenoptera</taxon>
        <taxon>Apocrita</taxon>
        <taxon>Aculeata</taxon>
        <taxon>Formicoidea</taxon>
        <taxon>Formicidae</taxon>
        <taxon>Myrmicinae</taxon>
        <taxon>Pogonomyrmex</taxon>
    </lineage>
</organism>
<dbReference type="GeneID" id="105426952"/>
<evidence type="ECO:0000256" key="5">
    <source>
        <dbReference type="ARBA" id="ARBA00022989"/>
    </source>
</evidence>
<evidence type="ECO:0000256" key="2">
    <source>
        <dbReference type="ARBA" id="ARBA00022606"/>
    </source>
</evidence>
<keyword evidence="8" id="KW-0807">Transducer</keyword>
<gene>
    <name evidence="11" type="primary">LOC105426952</name>
</gene>
<comment type="subcellular location">
    <subcellularLocation>
        <location evidence="1">Membrane</location>
        <topology evidence="1">Multi-pass membrane protein</topology>
    </subcellularLocation>
</comment>
<keyword evidence="4" id="KW-0552">Olfaction</keyword>
<dbReference type="AlphaFoldDB" id="A0A8N1S5C0"/>
<reference evidence="11" key="1">
    <citation type="submission" date="2025-08" db="UniProtKB">
        <authorList>
            <consortium name="RefSeq"/>
        </authorList>
    </citation>
    <scope>IDENTIFICATION</scope>
</reference>
<evidence type="ECO:0000313" key="10">
    <source>
        <dbReference type="Proteomes" id="UP000504615"/>
    </source>
</evidence>
<evidence type="ECO:0000313" key="11">
    <source>
        <dbReference type="RefSeq" id="XP_025074010.1"/>
    </source>
</evidence>
<dbReference type="InterPro" id="IPR004117">
    <property type="entry name" value="7tm6_olfct_rcpt"/>
</dbReference>
<evidence type="ECO:0000256" key="6">
    <source>
        <dbReference type="ARBA" id="ARBA00023136"/>
    </source>
</evidence>
<keyword evidence="5 9" id="KW-1133">Transmembrane helix</keyword>
<dbReference type="GO" id="GO:0005549">
    <property type="term" value="F:odorant binding"/>
    <property type="evidence" value="ECO:0007669"/>
    <property type="project" value="InterPro"/>
</dbReference>
<keyword evidence="3 9" id="KW-0812">Transmembrane</keyword>
<name>A0A8N1S5C0_9HYME</name>
<protein>
    <submittedName>
        <fullName evidence="11">Uncharacterized protein LOC105426952</fullName>
    </submittedName>
</protein>
<dbReference type="GO" id="GO:0007165">
    <property type="term" value="P:signal transduction"/>
    <property type="evidence" value="ECO:0007669"/>
    <property type="project" value="UniProtKB-KW"/>
</dbReference>
<feature type="transmembrane region" description="Helical" evidence="9">
    <location>
        <begin position="194"/>
        <end position="221"/>
    </location>
</feature>
<evidence type="ECO:0000256" key="7">
    <source>
        <dbReference type="ARBA" id="ARBA00023170"/>
    </source>
</evidence>
<dbReference type="GO" id="GO:0004984">
    <property type="term" value="F:olfactory receptor activity"/>
    <property type="evidence" value="ECO:0007669"/>
    <property type="project" value="InterPro"/>
</dbReference>